<protein>
    <submittedName>
        <fullName evidence="2">6145_t:CDS:1</fullName>
    </submittedName>
</protein>
<proteinExistence type="predicted"/>
<feature type="region of interest" description="Disordered" evidence="1">
    <location>
        <begin position="1"/>
        <end position="64"/>
    </location>
</feature>
<reference evidence="2" key="1">
    <citation type="submission" date="2021-06" db="EMBL/GenBank/DDBJ databases">
        <authorList>
            <person name="Kallberg Y."/>
            <person name="Tangrot J."/>
            <person name="Rosling A."/>
        </authorList>
    </citation>
    <scope>NUCLEOTIDE SEQUENCE</scope>
    <source>
        <strain evidence="2">87-6 pot B 2015</strain>
    </source>
</reference>
<dbReference type="EMBL" id="CAJVPP010000425">
    <property type="protein sequence ID" value="CAG8481406.1"/>
    <property type="molecule type" value="Genomic_DNA"/>
</dbReference>
<dbReference type="AlphaFoldDB" id="A0A9N8ZD21"/>
<sequence length="64" mass="6913">MKVNQDDCNDNNNELSTFGNQASRDRGSHNGRSRGCNRHDRSVRGESSHGGSGHGHHVLGSVTI</sequence>
<organism evidence="2 3">
    <name type="scientific">Funneliformis mosseae</name>
    <name type="common">Endomycorrhizal fungus</name>
    <name type="synonym">Glomus mosseae</name>
    <dbReference type="NCBI Taxonomy" id="27381"/>
    <lineage>
        <taxon>Eukaryota</taxon>
        <taxon>Fungi</taxon>
        <taxon>Fungi incertae sedis</taxon>
        <taxon>Mucoromycota</taxon>
        <taxon>Glomeromycotina</taxon>
        <taxon>Glomeromycetes</taxon>
        <taxon>Glomerales</taxon>
        <taxon>Glomeraceae</taxon>
        <taxon>Funneliformis</taxon>
    </lineage>
</organism>
<gene>
    <name evidence="2" type="ORF">FMOSSE_LOCUS3044</name>
</gene>
<dbReference type="Proteomes" id="UP000789375">
    <property type="component" value="Unassembled WGS sequence"/>
</dbReference>
<feature type="compositionally biased region" description="Polar residues" evidence="1">
    <location>
        <begin position="10"/>
        <end position="22"/>
    </location>
</feature>
<keyword evidence="3" id="KW-1185">Reference proteome</keyword>
<comment type="caution">
    <text evidence="2">The sequence shown here is derived from an EMBL/GenBank/DDBJ whole genome shotgun (WGS) entry which is preliminary data.</text>
</comment>
<feature type="compositionally biased region" description="Basic and acidic residues" evidence="1">
    <location>
        <begin position="37"/>
        <end position="47"/>
    </location>
</feature>
<name>A0A9N8ZD21_FUNMO</name>
<evidence type="ECO:0000313" key="3">
    <source>
        <dbReference type="Proteomes" id="UP000789375"/>
    </source>
</evidence>
<evidence type="ECO:0000313" key="2">
    <source>
        <dbReference type="EMBL" id="CAG8481406.1"/>
    </source>
</evidence>
<accession>A0A9N8ZD21</accession>
<evidence type="ECO:0000256" key="1">
    <source>
        <dbReference type="SAM" id="MobiDB-lite"/>
    </source>
</evidence>